<dbReference type="InterPro" id="IPR001584">
    <property type="entry name" value="Integrase_cat-core"/>
</dbReference>
<dbReference type="InterPro" id="IPR036397">
    <property type="entry name" value="RNaseH_sf"/>
</dbReference>
<keyword evidence="4" id="KW-1185">Reference proteome</keyword>
<evidence type="ECO:0000313" key="3">
    <source>
        <dbReference type="EMBL" id="QMV14132.1"/>
    </source>
</evidence>
<organism evidence="3 4">
    <name type="scientific">Vibrio spartinae</name>
    <dbReference type="NCBI Taxonomy" id="1918945"/>
    <lineage>
        <taxon>Bacteria</taxon>
        <taxon>Pseudomonadati</taxon>
        <taxon>Pseudomonadota</taxon>
        <taxon>Gammaproteobacteria</taxon>
        <taxon>Vibrionales</taxon>
        <taxon>Vibrionaceae</taxon>
        <taxon>Vibrio</taxon>
    </lineage>
</organism>
<dbReference type="Pfam" id="PF13276">
    <property type="entry name" value="HTH_21"/>
    <property type="match status" value="1"/>
</dbReference>
<dbReference type="SUPFAM" id="SSF53098">
    <property type="entry name" value="Ribonuclease H-like"/>
    <property type="match status" value="1"/>
</dbReference>
<dbReference type="InterPro" id="IPR048020">
    <property type="entry name" value="Transpos_IS3"/>
</dbReference>
<feature type="compositionally biased region" description="Basic residues" evidence="1">
    <location>
        <begin position="78"/>
        <end position="90"/>
    </location>
</feature>
<dbReference type="EMBL" id="CP046268">
    <property type="protein sequence ID" value="QMV14132.1"/>
    <property type="molecule type" value="Genomic_DNA"/>
</dbReference>
<evidence type="ECO:0000256" key="1">
    <source>
        <dbReference type="SAM" id="MobiDB-lite"/>
    </source>
</evidence>
<dbReference type="InterPro" id="IPR025948">
    <property type="entry name" value="HTH-like_dom"/>
</dbReference>
<dbReference type="PANTHER" id="PTHR46889">
    <property type="entry name" value="TRANSPOSASE INSF FOR INSERTION SEQUENCE IS3B-RELATED"/>
    <property type="match status" value="1"/>
</dbReference>
<feature type="domain" description="Integrase catalytic" evidence="2">
    <location>
        <begin position="105"/>
        <end position="268"/>
    </location>
</feature>
<dbReference type="Proteomes" id="UP000515264">
    <property type="component" value="Chromosome 1"/>
</dbReference>
<sequence>MCRCLRVSPSGYYAWVERQPSARALANATLLKRMREIHDDSGGIIGAPRMHEDLQAEGLKASLNRVARLMSANGLYGRPRKKGRGAKRQSARPDGLKNHLEWDFHALEPETKWVTDITEIGTLEGKLYLCVVLDLFNKLIVGWSMHHRQDRHMVIRAVEMAVWQRQERHHVILHSDRGTQFTSGDYQRFLKQKNLTSSMSAVGHCADNAACEGFFGVMKRERINYRQYRTRNEARADIFDYIERFHNPRMRRRLANQDSKFTSLLNRP</sequence>
<reference evidence="3 4" key="1">
    <citation type="journal article" date="2020" name="J. Nat. Prod.">
        <title>Genomics-Metabolomics Profiling Disclosed Marine Vibrio spartinae 3.6 as a Producer of a New Branched Side Chain Prodigiosin.</title>
        <authorList>
            <person name="Vitale G.A."/>
            <person name="Sciarretta M."/>
            <person name="Palma Esposito F."/>
            <person name="January G.G."/>
            <person name="Giaccio M."/>
            <person name="Bunk B."/>
            <person name="Sproer C."/>
            <person name="Bajerski F."/>
            <person name="Power D."/>
            <person name="Festa C."/>
            <person name="Monti M.C."/>
            <person name="D'Auria M.V."/>
            <person name="de Pascale D."/>
        </authorList>
    </citation>
    <scope>NUCLEOTIDE SEQUENCE [LARGE SCALE GENOMIC DNA]</scope>
    <source>
        <strain evidence="3 4">3.6</strain>
    </source>
</reference>
<accession>A0ABX6QYP9</accession>
<dbReference type="InterPro" id="IPR012337">
    <property type="entry name" value="RNaseH-like_sf"/>
</dbReference>
<dbReference type="Gene3D" id="3.30.420.10">
    <property type="entry name" value="Ribonuclease H-like superfamily/Ribonuclease H"/>
    <property type="match status" value="1"/>
</dbReference>
<dbReference type="InterPro" id="IPR050900">
    <property type="entry name" value="Transposase_IS3/IS150/IS904"/>
</dbReference>
<dbReference type="Pfam" id="PF13333">
    <property type="entry name" value="rve_2"/>
    <property type="match status" value="1"/>
</dbReference>
<proteinExistence type="predicted"/>
<evidence type="ECO:0000313" key="4">
    <source>
        <dbReference type="Proteomes" id="UP000515264"/>
    </source>
</evidence>
<dbReference type="Pfam" id="PF00665">
    <property type="entry name" value="rve"/>
    <property type="match status" value="1"/>
</dbReference>
<gene>
    <name evidence="3" type="ORF">Vspart_01383</name>
</gene>
<name>A0ABX6QYP9_9VIBR</name>
<dbReference type="PANTHER" id="PTHR46889:SF4">
    <property type="entry name" value="TRANSPOSASE INSO FOR INSERTION SEQUENCE ELEMENT IS911B-RELATED"/>
    <property type="match status" value="1"/>
</dbReference>
<protein>
    <submittedName>
        <fullName evidence="3">Transposase OrfB</fullName>
    </submittedName>
</protein>
<dbReference type="NCBIfam" id="NF033516">
    <property type="entry name" value="transpos_IS3"/>
    <property type="match status" value="1"/>
</dbReference>
<evidence type="ECO:0000259" key="2">
    <source>
        <dbReference type="PROSITE" id="PS50994"/>
    </source>
</evidence>
<dbReference type="PROSITE" id="PS50994">
    <property type="entry name" value="INTEGRASE"/>
    <property type="match status" value="1"/>
</dbReference>
<feature type="region of interest" description="Disordered" evidence="1">
    <location>
        <begin position="75"/>
        <end position="94"/>
    </location>
</feature>